<comment type="caution">
    <text evidence="1">The sequence shown here is derived from an EMBL/GenBank/DDBJ whole genome shotgun (WGS) entry which is preliminary data.</text>
</comment>
<dbReference type="AlphaFoldDB" id="X0YCT9"/>
<sequence>PEKLLNKRFKKSNSGMIINRGVQVSVFSPESLDINGWTVVAARKPFKDVALMSRCLIISPRFIDNPDSRVTDVGSLRLIADQLGQVEQLPSEGRAMQVWRPLAAIADRFNDREWLDYSDTNLASSIVEQDLGRQYEPEEAVVGALEICRNSTNNILHEHWVKISDIKRTANTEYDMNLKPQQVATILYRTGHEVSTIDGYKAVRV</sequence>
<feature type="non-terminal residue" evidence="1">
    <location>
        <position position="1"/>
    </location>
</feature>
<accession>X0YCT9</accession>
<name>X0YCT9_9ZZZZ</name>
<evidence type="ECO:0000313" key="1">
    <source>
        <dbReference type="EMBL" id="GAG46498.1"/>
    </source>
</evidence>
<proteinExistence type="predicted"/>
<organism evidence="1">
    <name type="scientific">marine sediment metagenome</name>
    <dbReference type="NCBI Taxonomy" id="412755"/>
    <lineage>
        <taxon>unclassified sequences</taxon>
        <taxon>metagenomes</taxon>
        <taxon>ecological metagenomes</taxon>
    </lineage>
</organism>
<reference evidence="1" key="1">
    <citation type="journal article" date="2014" name="Front. Microbiol.">
        <title>High frequency of phylogenetically diverse reductive dehalogenase-homologous genes in deep subseafloor sedimentary metagenomes.</title>
        <authorList>
            <person name="Kawai M."/>
            <person name="Futagami T."/>
            <person name="Toyoda A."/>
            <person name="Takaki Y."/>
            <person name="Nishi S."/>
            <person name="Hori S."/>
            <person name="Arai W."/>
            <person name="Tsubouchi T."/>
            <person name="Morono Y."/>
            <person name="Uchiyama I."/>
            <person name="Ito T."/>
            <person name="Fujiyama A."/>
            <person name="Inagaki F."/>
            <person name="Takami H."/>
        </authorList>
    </citation>
    <scope>NUCLEOTIDE SEQUENCE</scope>
    <source>
        <strain evidence="1">Expedition CK06-06</strain>
    </source>
</reference>
<protein>
    <submittedName>
        <fullName evidence="1">Uncharacterized protein</fullName>
    </submittedName>
</protein>
<gene>
    <name evidence="1" type="ORF">S01H1_75031</name>
</gene>
<dbReference type="EMBL" id="BARS01050230">
    <property type="protein sequence ID" value="GAG46498.1"/>
    <property type="molecule type" value="Genomic_DNA"/>
</dbReference>